<evidence type="ECO:0000256" key="3">
    <source>
        <dbReference type="RuleBase" id="RU003476"/>
    </source>
</evidence>
<sequence>MLTFDSDIYQGITLHNDFPKSEAQFAIEIDTVISFAKQNAKRIIWITLQREQSTLINTLTSRGFIFHSCEEQAITLVLKIKPDVYVPFSPTHTIGLGGVVLNEHQSKILIIKEHLTHWYKLPGGHMELDESIEEGVIRETYEETGILTSLSSIIAVASKTPYQLNKSNIYLACHLTPKNDNINVQDTEEIEFAKWLPIEEFFQSDLVSQFSKKIVQGVLNRTGVVSVDLGQPILPNEKRELFVL</sequence>
<dbReference type="InterPro" id="IPR020084">
    <property type="entry name" value="NUDIX_hydrolase_CS"/>
</dbReference>
<comment type="cofactor">
    <cofactor evidence="1">
        <name>Mg(2+)</name>
        <dbReference type="ChEBI" id="CHEBI:18420"/>
    </cofactor>
</comment>
<dbReference type="Gene3D" id="3.40.630.30">
    <property type="match status" value="1"/>
</dbReference>
<name>A0ABV6CCI7_9GAMM</name>
<dbReference type="Proteomes" id="UP001589758">
    <property type="component" value="Unassembled WGS sequence"/>
</dbReference>
<dbReference type="Pfam" id="PF00293">
    <property type="entry name" value="NUDIX"/>
    <property type="match status" value="1"/>
</dbReference>
<dbReference type="InterPro" id="IPR015797">
    <property type="entry name" value="NUDIX_hydrolase-like_dom_sf"/>
</dbReference>
<proteinExistence type="inferred from homology"/>
<dbReference type="InterPro" id="IPR040618">
    <property type="entry name" value="Pre-Nudix"/>
</dbReference>
<evidence type="ECO:0000256" key="1">
    <source>
        <dbReference type="ARBA" id="ARBA00001946"/>
    </source>
</evidence>
<dbReference type="InterPro" id="IPR020476">
    <property type="entry name" value="Nudix_hydrolase"/>
</dbReference>
<keyword evidence="6" id="KW-1185">Reference proteome</keyword>
<evidence type="ECO:0000313" key="5">
    <source>
        <dbReference type="EMBL" id="MFC0180707.1"/>
    </source>
</evidence>
<evidence type="ECO:0000313" key="6">
    <source>
        <dbReference type="Proteomes" id="UP001589758"/>
    </source>
</evidence>
<comment type="similarity">
    <text evidence="3">Belongs to the Nudix hydrolase family.</text>
</comment>
<dbReference type="Pfam" id="PF18290">
    <property type="entry name" value="Nudix_hydro"/>
    <property type="match status" value="1"/>
</dbReference>
<organism evidence="5 6">
    <name type="scientific">Thorsellia kenyensis</name>
    <dbReference type="NCBI Taxonomy" id="1549888"/>
    <lineage>
        <taxon>Bacteria</taxon>
        <taxon>Pseudomonadati</taxon>
        <taxon>Pseudomonadota</taxon>
        <taxon>Gammaproteobacteria</taxon>
        <taxon>Enterobacterales</taxon>
        <taxon>Thorselliaceae</taxon>
        <taxon>Thorsellia</taxon>
    </lineage>
</organism>
<comment type="caution">
    <text evidence="5">The sequence shown here is derived from an EMBL/GenBank/DDBJ whole genome shotgun (WGS) entry which is preliminary data.</text>
</comment>
<reference evidence="5 6" key="1">
    <citation type="submission" date="2024-09" db="EMBL/GenBank/DDBJ databases">
        <authorList>
            <person name="Sun Q."/>
            <person name="Mori K."/>
        </authorList>
    </citation>
    <scope>NUCLEOTIDE SEQUENCE [LARGE SCALE GENOMIC DNA]</scope>
    <source>
        <strain evidence="5 6">CCM 8545</strain>
    </source>
</reference>
<dbReference type="PANTHER" id="PTHR13994:SF13">
    <property type="entry name" value="FI03680P"/>
    <property type="match status" value="1"/>
</dbReference>
<dbReference type="PROSITE" id="PS51462">
    <property type="entry name" value="NUDIX"/>
    <property type="match status" value="1"/>
</dbReference>
<protein>
    <submittedName>
        <fullName evidence="5">NUDIX domain-containing protein</fullName>
    </submittedName>
</protein>
<evidence type="ECO:0000259" key="4">
    <source>
        <dbReference type="PROSITE" id="PS51462"/>
    </source>
</evidence>
<gene>
    <name evidence="5" type="ORF">ACFFIT_11560</name>
</gene>
<dbReference type="EMBL" id="JBHLXE010000108">
    <property type="protein sequence ID" value="MFC0180707.1"/>
    <property type="molecule type" value="Genomic_DNA"/>
</dbReference>
<dbReference type="PANTHER" id="PTHR13994">
    <property type="entry name" value="NUDIX HYDROLASE RELATED"/>
    <property type="match status" value="1"/>
</dbReference>
<dbReference type="InterPro" id="IPR000086">
    <property type="entry name" value="NUDIX_hydrolase_dom"/>
</dbReference>
<accession>A0ABV6CCI7</accession>
<dbReference type="Gene3D" id="3.90.79.10">
    <property type="entry name" value="Nucleoside Triphosphate Pyrophosphohydrolase"/>
    <property type="match status" value="1"/>
</dbReference>
<dbReference type="InterPro" id="IPR003293">
    <property type="entry name" value="Nudix_hydrolase6-like"/>
</dbReference>
<feature type="domain" description="Nudix hydrolase" evidence="4">
    <location>
        <begin position="91"/>
        <end position="220"/>
    </location>
</feature>
<keyword evidence="2 3" id="KW-0378">Hydrolase</keyword>
<evidence type="ECO:0000256" key="2">
    <source>
        <dbReference type="ARBA" id="ARBA00022801"/>
    </source>
</evidence>
<dbReference type="PROSITE" id="PS00893">
    <property type="entry name" value="NUDIX_BOX"/>
    <property type="match status" value="1"/>
</dbReference>
<dbReference type="PRINTS" id="PR00502">
    <property type="entry name" value="NUDIXFAMILY"/>
</dbReference>
<dbReference type="SUPFAM" id="SSF55811">
    <property type="entry name" value="Nudix"/>
    <property type="match status" value="1"/>
</dbReference>
<dbReference type="PRINTS" id="PR01356">
    <property type="entry name" value="GFGPROTEIN"/>
</dbReference>
<dbReference type="RefSeq" id="WP_385877833.1">
    <property type="nucleotide sequence ID" value="NZ_JBHLXE010000108.1"/>
</dbReference>